<accession>A0AC61R7V2</accession>
<sequence>MRKKLYLMRHGETMFNEKKKIQGWTDSPLTELGKAQALKAKAWFDENGIVFTDAACSTSERASDTLELVTSLPYVRLKGLKEMNFGKFDGESEALNPPLEAYDTFFAVYGGGETRAQVGKRMNETLTRLMEQEGHESVLVVSHGGAIANFYRQWEEDAKVKKTERFYNCCVLEYTFEDGRFVLERIVNPNRPEGD</sequence>
<evidence type="ECO:0000313" key="2">
    <source>
        <dbReference type="Proteomes" id="UP000308836"/>
    </source>
</evidence>
<dbReference type="EMBL" id="SRYG01000013">
    <property type="protein sequence ID" value="TGY65769.1"/>
    <property type="molecule type" value="Genomic_DNA"/>
</dbReference>
<keyword evidence="2" id="KW-1185">Reference proteome</keyword>
<name>A0AC61R7V2_9FIRM</name>
<gene>
    <name evidence="1" type="ORF">E5336_07245</name>
</gene>
<protein>
    <submittedName>
        <fullName evidence="1">Histidine phosphatase family protein</fullName>
    </submittedName>
</protein>
<dbReference type="Proteomes" id="UP000308836">
    <property type="component" value="Unassembled WGS sequence"/>
</dbReference>
<comment type="caution">
    <text evidence="1">The sequence shown here is derived from an EMBL/GenBank/DDBJ whole genome shotgun (WGS) entry which is preliminary data.</text>
</comment>
<organism evidence="1 2">
    <name type="scientific">Dubosiella muris</name>
    <dbReference type="NCBI Taxonomy" id="3038133"/>
    <lineage>
        <taxon>Bacteria</taxon>
        <taxon>Bacillati</taxon>
        <taxon>Bacillota</taxon>
        <taxon>Erysipelotrichia</taxon>
        <taxon>Erysipelotrichales</taxon>
        <taxon>Erysipelotrichaceae</taxon>
        <taxon>Dubosiella</taxon>
    </lineage>
</organism>
<proteinExistence type="predicted"/>
<reference evidence="1" key="1">
    <citation type="submission" date="2019-04" db="EMBL/GenBank/DDBJ databases">
        <title>Microbes associate with the intestines of laboratory mice.</title>
        <authorList>
            <person name="Navarre W."/>
            <person name="Wong E."/>
            <person name="Huang K."/>
            <person name="Tropini C."/>
            <person name="Ng K."/>
            <person name="Yu B."/>
        </authorList>
    </citation>
    <scope>NUCLEOTIDE SEQUENCE</scope>
    <source>
        <strain evidence="1">NM09_H32</strain>
    </source>
</reference>
<evidence type="ECO:0000313" key="1">
    <source>
        <dbReference type="EMBL" id="TGY65769.1"/>
    </source>
</evidence>